<protein>
    <recommendedName>
        <fullName evidence="3">DUF4160 domain-containing protein</fullName>
    </recommendedName>
</protein>
<reference evidence="1 2" key="1">
    <citation type="submission" date="2019-06" db="EMBL/GenBank/DDBJ databases">
        <title>Sequencing the genomes of 1000 actinobacteria strains.</title>
        <authorList>
            <person name="Klenk H.-P."/>
        </authorList>
    </citation>
    <scope>NUCLEOTIDE SEQUENCE [LARGE SCALE GENOMIC DNA]</scope>
    <source>
        <strain evidence="1 2">DSM 45456</strain>
    </source>
</reference>
<dbReference type="EMBL" id="VFPP01000001">
    <property type="protein sequence ID" value="TQM81771.1"/>
    <property type="molecule type" value="Genomic_DNA"/>
</dbReference>
<evidence type="ECO:0000313" key="2">
    <source>
        <dbReference type="Proteomes" id="UP000316628"/>
    </source>
</evidence>
<gene>
    <name evidence="1" type="ORF">FHX81_4150</name>
</gene>
<organism evidence="1 2">
    <name type="scientific">Saccharothrix saharensis</name>
    <dbReference type="NCBI Taxonomy" id="571190"/>
    <lineage>
        <taxon>Bacteria</taxon>
        <taxon>Bacillati</taxon>
        <taxon>Actinomycetota</taxon>
        <taxon>Actinomycetes</taxon>
        <taxon>Pseudonocardiales</taxon>
        <taxon>Pseudonocardiaceae</taxon>
        <taxon>Saccharothrix</taxon>
    </lineage>
</organism>
<dbReference type="AlphaFoldDB" id="A0A543JG69"/>
<accession>A0A543JG69</accession>
<comment type="caution">
    <text evidence="1">The sequence shown here is derived from an EMBL/GenBank/DDBJ whole genome shotgun (WGS) entry which is preliminary data.</text>
</comment>
<name>A0A543JG69_9PSEU</name>
<sequence>MRYKIIRDESLEKGPFRVTTLAYDYLLARKSGEAVLNFHWHPSGKSHNKQPHIHVGTNELANDSVLTNKIHVPTGRVSVEQVLRAAIELGVQPIIPDWADRLNKTEAPFLEHRTWG</sequence>
<dbReference type="Proteomes" id="UP000316628">
    <property type="component" value="Unassembled WGS sequence"/>
</dbReference>
<evidence type="ECO:0000313" key="1">
    <source>
        <dbReference type="EMBL" id="TQM81771.1"/>
    </source>
</evidence>
<proteinExistence type="predicted"/>
<keyword evidence="2" id="KW-1185">Reference proteome</keyword>
<evidence type="ECO:0008006" key="3">
    <source>
        <dbReference type="Google" id="ProtNLM"/>
    </source>
</evidence>